<gene>
    <name evidence="3" type="ORF">F0L68_41895</name>
</gene>
<protein>
    <submittedName>
        <fullName evidence="3">Uncharacterized protein</fullName>
    </submittedName>
</protein>
<keyword evidence="4" id="KW-1185">Reference proteome</keyword>
<sequence>MAFTKFLFVITLITIASAGFVWEDDDDLFPGFSDTFKMPEIPEIKSLEFDDIKTHVAGDNEQYTGESKSSYSSSSTVNGKTVSSGGVSELTNDGKAVEEKVMEYKDGD</sequence>
<evidence type="ECO:0000256" key="1">
    <source>
        <dbReference type="SAM" id="MobiDB-lite"/>
    </source>
</evidence>
<feature type="signal peptide" evidence="2">
    <location>
        <begin position="1"/>
        <end position="18"/>
    </location>
</feature>
<evidence type="ECO:0000256" key="2">
    <source>
        <dbReference type="SAM" id="SignalP"/>
    </source>
</evidence>
<dbReference type="AlphaFoldDB" id="A0A5B2VA77"/>
<name>A0A5B2VA77_9PSEU</name>
<keyword evidence="2" id="KW-0732">Signal</keyword>
<evidence type="ECO:0000313" key="4">
    <source>
        <dbReference type="Proteomes" id="UP000323454"/>
    </source>
</evidence>
<comment type="caution">
    <text evidence="3">The sequence shown here is derived from an EMBL/GenBank/DDBJ whole genome shotgun (WGS) entry which is preliminary data.</text>
</comment>
<dbReference type="EMBL" id="VUOB01000416">
    <property type="protein sequence ID" value="KAA2235495.1"/>
    <property type="molecule type" value="Genomic_DNA"/>
</dbReference>
<feature type="chain" id="PRO_5039326080" evidence="2">
    <location>
        <begin position="19"/>
        <end position="108"/>
    </location>
</feature>
<organism evidence="3 4">
    <name type="scientific">Solihabitans fulvus</name>
    <dbReference type="NCBI Taxonomy" id="1892852"/>
    <lineage>
        <taxon>Bacteria</taxon>
        <taxon>Bacillati</taxon>
        <taxon>Actinomycetota</taxon>
        <taxon>Actinomycetes</taxon>
        <taxon>Pseudonocardiales</taxon>
        <taxon>Pseudonocardiaceae</taxon>
        <taxon>Solihabitans</taxon>
    </lineage>
</organism>
<proteinExistence type="predicted"/>
<feature type="compositionally biased region" description="Polar residues" evidence="1">
    <location>
        <begin position="76"/>
        <end position="91"/>
    </location>
</feature>
<feature type="compositionally biased region" description="Basic and acidic residues" evidence="1">
    <location>
        <begin position="95"/>
        <end position="108"/>
    </location>
</feature>
<dbReference type="Proteomes" id="UP000323454">
    <property type="component" value="Unassembled WGS sequence"/>
</dbReference>
<reference evidence="3 4" key="1">
    <citation type="submission" date="2019-09" db="EMBL/GenBank/DDBJ databases">
        <title>Goodfellowia gen. nov., a new genus of the Pseudonocardineae related to Actinoalloteichus, containing Goodfellowia coeruleoviolacea gen. nov., comb. nov. gen. nov., comb. nov.</title>
        <authorList>
            <person name="Labeda D."/>
        </authorList>
    </citation>
    <scope>NUCLEOTIDE SEQUENCE [LARGE SCALE GENOMIC DNA]</scope>
    <source>
        <strain evidence="3 4">AN110305</strain>
    </source>
</reference>
<feature type="region of interest" description="Disordered" evidence="1">
    <location>
        <begin position="58"/>
        <end position="108"/>
    </location>
</feature>
<accession>A0A5B2VA77</accession>
<evidence type="ECO:0000313" key="3">
    <source>
        <dbReference type="EMBL" id="KAA2235495.1"/>
    </source>
</evidence>
<reference evidence="3 4" key="2">
    <citation type="submission" date="2019-09" db="EMBL/GenBank/DDBJ databases">
        <authorList>
            <person name="Jin C."/>
        </authorList>
    </citation>
    <scope>NUCLEOTIDE SEQUENCE [LARGE SCALE GENOMIC DNA]</scope>
    <source>
        <strain evidence="3 4">AN110305</strain>
    </source>
</reference>